<dbReference type="AlphaFoldDB" id="A0A0C2X5P4"/>
<evidence type="ECO:0000313" key="5">
    <source>
        <dbReference type="Proteomes" id="UP000054549"/>
    </source>
</evidence>
<name>A0A0C2X5P4_AMAMK</name>
<keyword evidence="1" id="KW-0808">Transferase</keyword>
<dbReference type="Proteomes" id="UP000054549">
    <property type="component" value="Unassembled WGS sequence"/>
</dbReference>
<keyword evidence="5" id="KW-1185">Reference proteome</keyword>
<dbReference type="PANTHER" id="PTHR13398:SF0">
    <property type="entry name" value="GDP-FUCOSE PROTEIN O-FUCOSYLTRANSFERASE 2"/>
    <property type="match status" value="1"/>
</dbReference>
<protein>
    <submittedName>
        <fullName evidence="4">Uncharacterized protein</fullName>
    </submittedName>
</protein>
<dbReference type="Gene3D" id="3.40.50.11350">
    <property type="match status" value="1"/>
</dbReference>
<dbReference type="EMBL" id="KN818253">
    <property type="protein sequence ID" value="KIL64043.1"/>
    <property type="molecule type" value="Genomic_DNA"/>
</dbReference>
<gene>
    <name evidence="4" type="ORF">M378DRAFT_35768</name>
</gene>
<evidence type="ECO:0000313" key="4">
    <source>
        <dbReference type="EMBL" id="KIL64043.1"/>
    </source>
</evidence>
<proteinExistence type="predicted"/>
<dbReference type="GO" id="GO:0005783">
    <property type="term" value="C:endoplasmic reticulum"/>
    <property type="evidence" value="ECO:0007669"/>
    <property type="project" value="UniProtKB-SubCell"/>
</dbReference>
<dbReference type="InterPro" id="IPR045130">
    <property type="entry name" value="OFUT2-like"/>
</dbReference>
<evidence type="ECO:0000256" key="1">
    <source>
        <dbReference type="ARBA" id="ARBA00022679"/>
    </source>
</evidence>
<dbReference type="InParanoid" id="A0A0C2X5P4"/>
<keyword evidence="2" id="KW-0294">Fucose metabolism</keyword>
<evidence type="ECO:0000256" key="2">
    <source>
        <dbReference type="ARBA" id="ARBA00023253"/>
    </source>
</evidence>
<dbReference type="GO" id="GO:0006004">
    <property type="term" value="P:fucose metabolic process"/>
    <property type="evidence" value="ECO:0007669"/>
    <property type="project" value="UniProtKB-KW"/>
</dbReference>
<dbReference type="OrthoDB" id="2020419at2759"/>
<accession>A0A0C2X5P4</accession>
<organism evidence="4 5">
    <name type="scientific">Amanita muscaria (strain Koide BX008)</name>
    <dbReference type="NCBI Taxonomy" id="946122"/>
    <lineage>
        <taxon>Eukaryota</taxon>
        <taxon>Fungi</taxon>
        <taxon>Dikarya</taxon>
        <taxon>Basidiomycota</taxon>
        <taxon>Agaricomycotina</taxon>
        <taxon>Agaricomycetes</taxon>
        <taxon>Agaricomycetidae</taxon>
        <taxon>Agaricales</taxon>
        <taxon>Pluteineae</taxon>
        <taxon>Amanitaceae</taxon>
        <taxon>Amanita</taxon>
    </lineage>
</organism>
<feature type="non-terminal residue" evidence="4">
    <location>
        <position position="1"/>
    </location>
</feature>
<keyword evidence="3" id="KW-0119">Carbohydrate metabolism</keyword>
<dbReference type="PANTHER" id="PTHR13398">
    <property type="entry name" value="GDP-FUCOSE PROTEIN O-FUCOSYLTRANSFERASE 2"/>
    <property type="match status" value="1"/>
</dbReference>
<sequence>ERSTPSQGAKVFKVDRSILEKLEYLHKVSGDLDELDIMAWNGRWPPLVTSIPEPRLPHKKSVSYEAAIELCGPRSVTRSPCHFLLPYRIAEQESKARQHLLQLIALAQALNRILVLPNVGKSRMGAFLGWEFEAYYDVSSLNELGVAFAKMDYFKAWIDSRRNTSSAALMVITEKSAATFDAIIGDQRPSYQDYYIRSTDNMPDIGRIKARFPNVNFVGHGAISLDVVYPRKDPALEMPFRFVRAVQNAVKLPVINETGTQMPPDPDILAIDWNLRHAIFPSSLSALRYSPRFAELSREISPSEPYLAVHWRTETVPHENLPHCAHALINKIRDILRDSAVAKGIGTVWLASDLSFEPLRKPVSKSGTLKMLTEFHQEAVRTVQASFQTDGELAQWKLRSLEQSLNVSHSRNIYDAPWLNDAGVRGILDKIIAAEATVFISGTKGCSHVR</sequence>
<dbReference type="GO" id="GO:0046922">
    <property type="term" value="F:peptide-O-fucosyltransferase activity"/>
    <property type="evidence" value="ECO:0007669"/>
    <property type="project" value="InterPro"/>
</dbReference>
<reference evidence="4 5" key="1">
    <citation type="submission" date="2014-04" db="EMBL/GenBank/DDBJ databases">
        <title>Evolutionary Origins and Diversification of the Mycorrhizal Mutualists.</title>
        <authorList>
            <consortium name="DOE Joint Genome Institute"/>
            <consortium name="Mycorrhizal Genomics Consortium"/>
            <person name="Kohler A."/>
            <person name="Kuo A."/>
            <person name="Nagy L.G."/>
            <person name="Floudas D."/>
            <person name="Copeland A."/>
            <person name="Barry K.W."/>
            <person name="Cichocki N."/>
            <person name="Veneault-Fourrey C."/>
            <person name="LaButti K."/>
            <person name="Lindquist E.A."/>
            <person name="Lipzen A."/>
            <person name="Lundell T."/>
            <person name="Morin E."/>
            <person name="Murat C."/>
            <person name="Riley R."/>
            <person name="Ohm R."/>
            <person name="Sun H."/>
            <person name="Tunlid A."/>
            <person name="Henrissat B."/>
            <person name="Grigoriev I.V."/>
            <person name="Hibbett D.S."/>
            <person name="Martin F."/>
        </authorList>
    </citation>
    <scope>NUCLEOTIDE SEQUENCE [LARGE SCALE GENOMIC DNA]</scope>
    <source>
        <strain evidence="4 5">Koide BX008</strain>
    </source>
</reference>
<evidence type="ECO:0000256" key="3">
    <source>
        <dbReference type="ARBA" id="ARBA00023277"/>
    </source>
</evidence>
<feature type="non-terminal residue" evidence="4">
    <location>
        <position position="450"/>
    </location>
</feature>
<dbReference type="HOGENOM" id="CLU_609132_0_0_1"/>